<protein>
    <submittedName>
        <fullName evidence="2">Uncharacterized protein</fullName>
    </submittedName>
</protein>
<dbReference type="Proteomes" id="UP001444071">
    <property type="component" value="Unassembled WGS sequence"/>
</dbReference>
<evidence type="ECO:0000313" key="3">
    <source>
        <dbReference type="Proteomes" id="UP001444071"/>
    </source>
</evidence>
<feature type="non-terminal residue" evidence="2">
    <location>
        <position position="1"/>
    </location>
</feature>
<keyword evidence="3" id="KW-1185">Reference proteome</keyword>
<name>A0ABV0W321_9TELE</name>
<reference evidence="2 3" key="1">
    <citation type="submission" date="2021-06" db="EMBL/GenBank/DDBJ databases">
        <authorList>
            <person name="Palmer J.M."/>
        </authorList>
    </citation>
    <scope>NUCLEOTIDE SEQUENCE [LARGE SCALE GENOMIC DNA]</scope>
    <source>
        <strain evidence="2 3">XR_2019</strain>
        <tissue evidence="2">Muscle</tissue>
    </source>
</reference>
<sequence>AGICHHPSQAAGNGLGAGPDVATDEPARRRESGRSNGFGEARLAYSHTWNFLCLLLSANPSYLLISSFKVKKT</sequence>
<proteinExistence type="predicted"/>
<dbReference type="EMBL" id="JAHRIM010021036">
    <property type="protein sequence ID" value="MEQ2262867.1"/>
    <property type="molecule type" value="Genomic_DNA"/>
</dbReference>
<gene>
    <name evidence="2" type="ORF">XENORESO_000086</name>
</gene>
<accession>A0ABV0W321</accession>
<organism evidence="2 3">
    <name type="scientific">Xenotaenia resolanae</name>
    <dbReference type="NCBI Taxonomy" id="208358"/>
    <lineage>
        <taxon>Eukaryota</taxon>
        <taxon>Metazoa</taxon>
        <taxon>Chordata</taxon>
        <taxon>Craniata</taxon>
        <taxon>Vertebrata</taxon>
        <taxon>Euteleostomi</taxon>
        <taxon>Actinopterygii</taxon>
        <taxon>Neopterygii</taxon>
        <taxon>Teleostei</taxon>
        <taxon>Neoteleostei</taxon>
        <taxon>Acanthomorphata</taxon>
        <taxon>Ovalentaria</taxon>
        <taxon>Atherinomorphae</taxon>
        <taxon>Cyprinodontiformes</taxon>
        <taxon>Goodeidae</taxon>
        <taxon>Xenotaenia</taxon>
    </lineage>
</organism>
<evidence type="ECO:0000313" key="2">
    <source>
        <dbReference type="EMBL" id="MEQ2262867.1"/>
    </source>
</evidence>
<feature type="region of interest" description="Disordered" evidence="1">
    <location>
        <begin position="1"/>
        <end position="36"/>
    </location>
</feature>
<comment type="caution">
    <text evidence="2">The sequence shown here is derived from an EMBL/GenBank/DDBJ whole genome shotgun (WGS) entry which is preliminary data.</text>
</comment>
<evidence type="ECO:0000256" key="1">
    <source>
        <dbReference type="SAM" id="MobiDB-lite"/>
    </source>
</evidence>